<evidence type="ECO:0000256" key="6">
    <source>
        <dbReference type="ARBA" id="ARBA00022723"/>
    </source>
</evidence>
<feature type="domain" description="Toprim" evidence="15">
    <location>
        <begin position="276"/>
        <end position="368"/>
    </location>
</feature>
<keyword evidence="4 12" id="KW-0548">Nucleotidyltransferase</keyword>
<keyword evidence="10 12" id="KW-0238">DNA-binding</keyword>
<comment type="subunit">
    <text evidence="12">Monomer. Interacts with DnaB.</text>
</comment>
<dbReference type="GO" id="GO:0006269">
    <property type="term" value="P:DNA replication, synthesis of primer"/>
    <property type="evidence" value="ECO:0007669"/>
    <property type="project" value="UniProtKB-UniRule"/>
</dbReference>
<dbReference type="InterPro" id="IPR006171">
    <property type="entry name" value="TOPRIM_dom"/>
</dbReference>
<evidence type="ECO:0000256" key="7">
    <source>
        <dbReference type="ARBA" id="ARBA00022771"/>
    </source>
</evidence>
<comment type="similarity">
    <text evidence="12 13">Belongs to the DnaG primase family.</text>
</comment>
<dbReference type="Gene3D" id="3.90.980.10">
    <property type="entry name" value="DNA primase, catalytic core, N-terminal domain"/>
    <property type="match status" value="1"/>
</dbReference>
<keyword evidence="8 12" id="KW-0862">Zinc</keyword>
<dbReference type="EC" id="2.7.7.101" evidence="12"/>
<comment type="function">
    <text evidence="12 13">RNA polymerase that catalyzes the synthesis of short RNA molecules used as primers for DNA polymerase during DNA replication.</text>
</comment>
<dbReference type="InterPro" id="IPR016136">
    <property type="entry name" value="DNA_helicase_N/primase_C"/>
</dbReference>
<evidence type="ECO:0000313" key="17">
    <source>
        <dbReference type="Proteomes" id="UP000334340"/>
    </source>
</evidence>
<dbReference type="Pfam" id="PF08275">
    <property type="entry name" value="DNAG_N"/>
    <property type="match status" value="1"/>
</dbReference>
<reference evidence="16 17" key="1">
    <citation type="submission" date="2019-07" db="EMBL/GenBank/DDBJ databases">
        <authorList>
            <person name="Cremers G."/>
        </authorList>
    </citation>
    <scope>NUCLEOTIDE SEQUENCE [LARGE SCALE GENOMIC DNA]</scope>
</reference>
<evidence type="ECO:0000256" key="8">
    <source>
        <dbReference type="ARBA" id="ARBA00022833"/>
    </source>
</evidence>
<dbReference type="SMART" id="SM00400">
    <property type="entry name" value="ZnF_CHCC"/>
    <property type="match status" value="1"/>
</dbReference>
<protein>
    <recommendedName>
        <fullName evidence="12 13">DNA primase</fullName>
        <ecNumber evidence="12">2.7.7.101</ecNumber>
    </recommendedName>
</protein>
<dbReference type="GO" id="GO:0000428">
    <property type="term" value="C:DNA-directed RNA polymerase complex"/>
    <property type="evidence" value="ECO:0007669"/>
    <property type="project" value="UniProtKB-KW"/>
</dbReference>
<dbReference type="HAMAP" id="MF_00974">
    <property type="entry name" value="DNA_primase_DnaG"/>
    <property type="match status" value="1"/>
</dbReference>
<dbReference type="FunFam" id="3.90.580.10:FF:000001">
    <property type="entry name" value="DNA primase"/>
    <property type="match status" value="1"/>
</dbReference>
<evidence type="ECO:0000256" key="9">
    <source>
        <dbReference type="ARBA" id="ARBA00022842"/>
    </source>
</evidence>
<dbReference type="SUPFAM" id="SSF57783">
    <property type="entry name" value="Zinc beta-ribbon"/>
    <property type="match status" value="1"/>
</dbReference>
<evidence type="ECO:0000256" key="13">
    <source>
        <dbReference type="PIRNR" id="PIRNR002811"/>
    </source>
</evidence>
<dbReference type="InterPro" id="IPR019475">
    <property type="entry name" value="DNA_primase_DnaB-bd"/>
</dbReference>
<evidence type="ECO:0000256" key="1">
    <source>
        <dbReference type="ARBA" id="ARBA00022478"/>
    </source>
</evidence>
<evidence type="ECO:0000259" key="15">
    <source>
        <dbReference type="PROSITE" id="PS50880"/>
    </source>
</evidence>
<dbReference type="InterPro" id="IPR002694">
    <property type="entry name" value="Znf_CHC2"/>
</dbReference>
<dbReference type="SUPFAM" id="SSF56731">
    <property type="entry name" value="DNA primase core"/>
    <property type="match status" value="1"/>
</dbReference>
<dbReference type="PANTHER" id="PTHR30313:SF2">
    <property type="entry name" value="DNA PRIMASE"/>
    <property type="match status" value="1"/>
</dbReference>
<dbReference type="GO" id="GO:0003899">
    <property type="term" value="F:DNA-directed RNA polymerase activity"/>
    <property type="evidence" value="ECO:0007669"/>
    <property type="project" value="UniProtKB-UniRule"/>
</dbReference>
<evidence type="ECO:0000256" key="11">
    <source>
        <dbReference type="ARBA" id="ARBA00023163"/>
    </source>
</evidence>
<dbReference type="Gene3D" id="3.90.580.10">
    <property type="entry name" value="Zinc finger, CHC2-type domain"/>
    <property type="match status" value="1"/>
</dbReference>
<dbReference type="Pfam" id="PF10410">
    <property type="entry name" value="DnaB_bind"/>
    <property type="match status" value="1"/>
</dbReference>
<evidence type="ECO:0000256" key="14">
    <source>
        <dbReference type="PIRSR" id="PIRSR002811-1"/>
    </source>
</evidence>
<evidence type="ECO:0000313" key="16">
    <source>
        <dbReference type="EMBL" id="VUZ86170.1"/>
    </source>
</evidence>
<keyword evidence="5 12" id="KW-0235">DNA replication</keyword>
<dbReference type="InterPro" id="IPR030846">
    <property type="entry name" value="DnaG_bac"/>
</dbReference>
<keyword evidence="3 12" id="KW-0808">Transferase</keyword>
<dbReference type="PANTHER" id="PTHR30313">
    <property type="entry name" value="DNA PRIMASE"/>
    <property type="match status" value="1"/>
</dbReference>
<dbReference type="EMBL" id="CABIKM010000045">
    <property type="protein sequence ID" value="VUZ86170.1"/>
    <property type="molecule type" value="Genomic_DNA"/>
</dbReference>
<dbReference type="InterPro" id="IPR037068">
    <property type="entry name" value="DNA_primase_core_N_sf"/>
</dbReference>
<evidence type="ECO:0000256" key="2">
    <source>
        <dbReference type="ARBA" id="ARBA00022515"/>
    </source>
</evidence>
<dbReference type="GO" id="GO:0003677">
    <property type="term" value="F:DNA binding"/>
    <property type="evidence" value="ECO:0007669"/>
    <property type="project" value="UniProtKB-KW"/>
</dbReference>
<evidence type="ECO:0000256" key="4">
    <source>
        <dbReference type="ARBA" id="ARBA00022695"/>
    </source>
</evidence>
<proteinExistence type="inferred from homology"/>
<dbReference type="GO" id="GO:0008270">
    <property type="term" value="F:zinc ion binding"/>
    <property type="evidence" value="ECO:0007669"/>
    <property type="project" value="UniProtKB-UniRule"/>
</dbReference>
<comment type="domain">
    <text evidence="12">Contains an N-terminal zinc-binding domain, a central core domain that contains the primase activity, and a C-terminal DnaB-binding domain.</text>
</comment>
<evidence type="ECO:0000256" key="3">
    <source>
        <dbReference type="ARBA" id="ARBA00022679"/>
    </source>
</evidence>
<dbReference type="Pfam" id="PF01807">
    <property type="entry name" value="Zn_ribbon_DnaG"/>
    <property type="match status" value="1"/>
</dbReference>
<comment type="catalytic activity">
    <reaction evidence="12">
        <text>ssDNA + n NTP = ssDNA/pppN(pN)n-1 hybrid + (n-1) diphosphate.</text>
        <dbReference type="EC" id="2.7.7.101"/>
    </reaction>
</comment>
<sequence>MACPWAERHEKDARIVIAEEVVAQVLAGTDIVQLVGRYLPLKPAGRYYKALCPFHNEKTPSFTVNPERQIFHCFGCGEGGDAIGFLMRQERWSFPEAVRSLAERAGISLPTRFQTQTAGGTGQTERARPGLLQIHTAAAEFFRHQLQHQTIGAPARDYLKRRGIPDSVVERFGLGYAAASWDGLLRHLVRRGFSKKQVEEAGLALPRKEGSGAYDRFRNRLMIPICDSTGQVIAFGGRVLDDSLPKYLNSPETPIYKKGAHLFGLHQAASAIRDQGSAVVVEGYLDLIALHAHDIQHTVAVLGTALTAQQIALLRRYTTRAYLVFDPDPAGIAAARRCVESLLNSGLDWRVSLLPDGEDPDRFVRERGPSAFADALAHSKDLMEFLLDRKVLGFDLAGPEGQAAAVNAVLPLLSAVDNEVTRRRYTEKLARRVSVPNDAIVRELNLQIQGRKRDTVPPTLRPRVLPSIEWKLIHLALHHPGAGDRVRKSVRPEELQDLTLRRIFQYAIMGPDARRGATPLATMEPEAQRVLSQLLATDLGEYEGEEAIERALSDCLTRLKVRREREKGEELRRQMEAAERTGDHATVERLQAQFLTLDRGRTRSHAPASP</sequence>
<dbReference type="Proteomes" id="UP000334340">
    <property type="component" value="Unassembled WGS sequence"/>
</dbReference>
<dbReference type="NCBIfam" id="TIGR01391">
    <property type="entry name" value="dnaG"/>
    <property type="match status" value="1"/>
</dbReference>
<dbReference type="InterPro" id="IPR036977">
    <property type="entry name" value="DNA_primase_Znf_CHC2"/>
</dbReference>
<keyword evidence="2 12" id="KW-0639">Primosome</keyword>
<feature type="zinc finger region" description="CHC2-type" evidence="12 14">
    <location>
        <begin position="52"/>
        <end position="76"/>
    </location>
</feature>
<dbReference type="InterPro" id="IPR013264">
    <property type="entry name" value="DNAG_N"/>
</dbReference>
<dbReference type="Gene3D" id="1.10.860.10">
    <property type="entry name" value="DNAb Helicase, Chain A"/>
    <property type="match status" value="1"/>
</dbReference>
<keyword evidence="7 12" id="KW-0863">Zinc-finger</keyword>
<dbReference type="Pfam" id="PF13155">
    <property type="entry name" value="Toprim_2"/>
    <property type="match status" value="1"/>
</dbReference>
<dbReference type="GO" id="GO:0005737">
    <property type="term" value="C:cytoplasm"/>
    <property type="evidence" value="ECO:0007669"/>
    <property type="project" value="TreeGrafter"/>
</dbReference>
<evidence type="ECO:0000256" key="10">
    <source>
        <dbReference type="ARBA" id="ARBA00023125"/>
    </source>
</evidence>
<accession>A0A564ZLF4</accession>
<dbReference type="AlphaFoldDB" id="A0A564ZLF4"/>
<keyword evidence="6 12" id="KW-0479">Metal-binding</keyword>
<keyword evidence="1 12" id="KW-0240">DNA-directed RNA polymerase</keyword>
<dbReference type="FunFam" id="3.90.980.10:FF:000001">
    <property type="entry name" value="DNA primase"/>
    <property type="match status" value="1"/>
</dbReference>
<keyword evidence="9" id="KW-0460">Magnesium</keyword>
<dbReference type="Gene3D" id="3.40.1360.10">
    <property type="match status" value="1"/>
</dbReference>
<dbReference type="InterPro" id="IPR006295">
    <property type="entry name" value="DNA_primase_DnaG"/>
</dbReference>
<name>A0A564ZLF4_9BACT</name>
<dbReference type="SMART" id="SM00493">
    <property type="entry name" value="TOPRIM"/>
    <property type="match status" value="1"/>
</dbReference>
<organism evidence="16 17">
    <name type="scientific">Candidatus Methylomirabilis lanthanidiphila</name>
    <dbReference type="NCBI Taxonomy" id="2211376"/>
    <lineage>
        <taxon>Bacteria</taxon>
        <taxon>Candidatus Methylomirabilota</taxon>
        <taxon>Candidatus Methylomirabilia</taxon>
        <taxon>Candidatus Methylomirabilales</taxon>
        <taxon>Candidatus Methylomirabilaceae</taxon>
        <taxon>Candidatus Methylomirabilis</taxon>
    </lineage>
</organism>
<keyword evidence="11 12" id="KW-0804">Transcription</keyword>
<dbReference type="GO" id="GO:1990077">
    <property type="term" value="C:primosome complex"/>
    <property type="evidence" value="ECO:0007669"/>
    <property type="project" value="UniProtKB-KW"/>
</dbReference>
<dbReference type="InterPro" id="IPR034151">
    <property type="entry name" value="TOPRIM_DnaG_bac"/>
</dbReference>
<gene>
    <name evidence="12 16" type="primary">dnaG</name>
    <name evidence="16" type="ORF">MELA_02567</name>
</gene>
<dbReference type="PIRSF" id="PIRSF002811">
    <property type="entry name" value="DnaG"/>
    <property type="match status" value="1"/>
</dbReference>
<dbReference type="CDD" id="cd03364">
    <property type="entry name" value="TOPRIM_DnaG_primases"/>
    <property type="match status" value="1"/>
</dbReference>
<evidence type="ECO:0000256" key="12">
    <source>
        <dbReference type="HAMAP-Rule" id="MF_00974"/>
    </source>
</evidence>
<dbReference type="PROSITE" id="PS50880">
    <property type="entry name" value="TOPRIM"/>
    <property type="match status" value="1"/>
</dbReference>
<keyword evidence="17" id="KW-1185">Reference proteome</keyword>
<dbReference type="InterPro" id="IPR050219">
    <property type="entry name" value="DnaG_primase"/>
</dbReference>
<evidence type="ECO:0000256" key="5">
    <source>
        <dbReference type="ARBA" id="ARBA00022705"/>
    </source>
</evidence>
<comment type="cofactor">
    <cofactor evidence="12 13 14">
        <name>Zn(2+)</name>
        <dbReference type="ChEBI" id="CHEBI:29105"/>
    </cofactor>
    <text evidence="12 13 14">Binds 1 zinc ion per monomer.</text>
</comment>